<dbReference type="SUPFAM" id="SSF55729">
    <property type="entry name" value="Acyl-CoA N-acyltransferases (Nat)"/>
    <property type="match status" value="1"/>
</dbReference>
<dbReference type="RefSeq" id="WP_369328697.1">
    <property type="nucleotide sequence ID" value="NZ_JAULBC010000002.1"/>
</dbReference>
<organism evidence="2 3">
    <name type="scientific">Danxiaibacter flavus</name>
    <dbReference type="NCBI Taxonomy" id="3049108"/>
    <lineage>
        <taxon>Bacteria</taxon>
        <taxon>Pseudomonadati</taxon>
        <taxon>Bacteroidota</taxon>
        <taxon>Chitinophagia</taxon>
        <taxon>Chitinophagales</taxon>
        <taxon>Chitinophagaceae</taxon>
        <taxon>Danxiaibacter</taxon>
    </lineage>
</organism>
<dbReference type="PANTHER" id="PTHR43792">
    <property type="entry name" value="GNAT FAMILY, PUTATIVE (AFU_ORTHOLOGUE AFUA_3G00765)-RELATED-RELATED"/>
    <property type="match status" value="1"/>
</dbReference>
<dbReference type="Gene3D" id="3.40.630.30">
    <property type="match status" value="1"/>
</dbReference>
<feature type="domain" description="N-acetyltransferase" evidence="1">
    <location>
        <begin position="10"/>
        <end position="169"/>
    </location>
</feature>
<dbReference type="Proteomes" id="UP001560573">
    <property type="component" value="Unassembled WGS sequence"/>
</dbReference>
<dbReference type="InterPro" id="IPR016181">
    <property type="entry name" value="Acyl_CoA_acyltransferase"/>
</dbReference>
<reference evidence="2 3" key="1">
    <citation type="submission" date="2023-07" db="EMBL/GenBank/DDBJ databases">
        <authorList>
            <person name="Lian W.-H."/>
        </authorList>
    </citation>
    <scope>NUCLEOTIDE SEQUENCE [LARGE SCALE GENOMIC DNA]</scope>
    <source>
        <strain evidence="2 3">SYSU DXS3180</strain>
    </source>
</reference>
<comment type="caution">
    <text evidence="2">The sequence shown here is derived from an EMBL/GenBank/DDBJ whole genome shotgun (WGS) entry which is preliminary data.</text>
</comment>
<dbReference type="PROSITE" id="PS51186">
    <property type="entry name" value="GNAT"/>
    <property type="match status" value="1"/>
</dbReference>
<evidence type="ECO:0000313" key="2">
    <source>
        <dbReference type="EMBL" id="MEX6687293.1"/>
    </source>
</evidence>
<evidence type="ECO:0000313" key="3">
    <source>
        <dbReference type="Proteomes" id="UP001560573"/>
    </source>
</evidence>
<dbReference type="PANTHER" id="PTHR43792:SF1">
    <property type="entry name" value="N-ACETYLTRANSFERASE DOMAIN-CONTAINING PROTEIN"/>
    <property type="match status" value="1"/>
</dbReference>
<accession>A0ABV3ZBR2</accession>
<dbReference type="InterPro" id="IPR000182">
    <property type="entry name" value="GNAT_dom"/>
</dbReference>
<protein>
    <submittedName>
        <fullName evidence="2">GNAT family N-acetyltransferase</fullName>
    </submittedName>
</protein>
<dbReference type="EMBL" id="JAULBC010000002">
    <property type="protein sequence ID" value="MEX6687293.1"/>
    <property type="molecule type" value="Genomic_DNA"/>
</dbReference>
<dbReference type="Pfam" id="PF13302">
    <property type="entry name" value="Acetyltransf_3"/>
    <property type="match status" value="1"/>
</dbReference>
<proteinExistence type="predicted"/>
<name>A0ABV3ZBR2_9BACT</name>
<keyword evidence="3" id="KW-1185">Reference proteome</keyword>
<dbReference type="InterPro" id="IPR051531">
    <property type="entry name" value="N-acetyltransferase"/>
</dbReference>
<gene>
    <name evidence="2" type="ORF">QTN47_07290</name>
</gene>
<evidence type="ECO:0000259" key="1">
    <source>
        <dbReference type="PROSITE" id="PS51186"/>
    </source>
</evidence>
<sequence>MSYLIETERLFMRKFELADAAFILQLLNTPSWKRFIGDRSVRTIGDAQAYIAAGPLKSYSKNNYGAWLVCLKENNVPIGMCGLFKRDFLPIPDIGFAFLPEFEGKGYAGEAVKATLNYAADQLQQKSLLAYTKDNNTKSVQLLRKSGFSFKEMIHVPHENETLMLFSIEFKQE</sequence>